<keyword evidence="7 9" id="KW-0408">Iron</keyword>
<evidence type="ECO:0000256" key="8">
    <source>
        <dbReference type="ARBA" id="ARBA00023033"/>
    </source>
</evidence>
<evidence type="ECO:0000256" key="4">
    <source>
        <dbReference type="ARBA" id="ARBA00022617"/>
    </source>
</evidence>
<dbReference type="InterPro" id="IPR001128">
    <property type="entry name" value="Cyt_P450"/>
</dbReference>
<proteinExistence type="inferred from homology"/>
<keyword evidence="5 9" id="KW-0479">Metal-binding</keyword>
<dbReference type="PRINTS" id="PR00463">
    <property type="entry name" value="EP450I"/>
</dbReference>
<keyword evidence="8 10" id="KW-0503">Monooxygenase</keyword>
<dbReference type="EMBL" id="KN880538">
    <property type="protein sequence ID" value="KIY66978.1"/>
    <property type="molecule type" value="Genomic_DNA"/>
</dbReference>
<evidence type="ECO:0000256" key="5">
    <source>
        <dbReference type="ARBA" id="ARBA00022723"/>
    </source>
</evidence>
<reference evidence="12 13" key="1">
    <citation type="journal article" date="2015" name="Fungal Genet. Biol.">
        <title>Evolution of novel wood decay mechanisms in Agaricales revealed by the genome sequences of Fistulina hepatica and Cylindrobasidium torrendii.</title>
        <authorList>
            <person name="Floudas D."/>
            <person name="Held B.W."/>
            <person name="Riley R."/>
            <person name="Nagy L.G."/>
            <person name="Koehler G."/>
            <person name="Ransdell A.S."/>
            <person name="Younus H."/>
            <person name="Chow J."/>
            <person name="Chiniquy J."/>
            <person name="Lipzen A."/>
            <person name="Tritt A."/>
            <person name="Sun H."/>
            <person name="Haridas S."/>
            <person name="LaButti K."/>
            <person name="Ohm R.A."/>
            <person name="Kues U."/>
            <person name="Blanchette R.A."/>
            <person name="Grigoriev I.V."/>
            <person name="Minto R.E."/>
            <person name="Hibbett D.S."/>
        </authorList>
    </citation>
    <scope>NUCLEOTIDE SEQUENCE [LARGE SCALE GENOMIC DNA]</scope>
    <source>
        <strain evidence="12 13">FP15055 ss-10</strain>
    </source>
</reference>
<sequence>MSWLYLVAFLFLAVLIVWSQNRQRRRPPGPRGLPIVGNLFDLPTGRPWEGWAALGAHYGPLMSFGIGPTTIVIINSYEKARDVLKKKGNIYSSRPHIPMAELAGWTRSTALMESGAVFKRVRQMYHAELGTIGNVDAFAPQQEIHGRSFLRALQSQPEDLEKLCLFYTGSLLARITYGHTVTSEDDEVIVRAHTSLAQVGAGTTPGAFWVNHLPFLRYIPEWIPGTGFKQAAKVYKKYYEDTVSKPVERIQRQVRAGTAEASFCAKSLMRGLSKIDVSNLMFGASTLFGAGIDTTAITLHCFFLMMLLHPDVQQKVQREVEFVCGAERLPNVSDREKLPYLKAVIKEIIRIHTPAPTGLPHTNIEDDVHDGYFIPKGSMIIANIWQLAHDDTVYTDPFTFNPERFIGPNPEQDPYDYVFGFGRRVCPGQLLAEATLNLACAMVLSVFDILPALDAEGKPVIPVLEALPGISSSVKSFKYVLKKRVSDDVFDTLLGGEGQQLG</sequence>
<feature type="binding site" description="axial binding residue" evidence="9">
    <location>
        <position position="426"/>
    </location>
    <ligand>
        <name>heme</name>
        <dbReference type="ChEBI" id="CHEBI:30413"/>
    </ligand>
    <ligandPart>
        <name>Fe</name>
        <dbReference type="ChEBI" id="CHEBI:18248"/>
    </ligandPart>
</feature>
<dbReference type="Proteomes" id="UP000054007">
    <property type="component" value="Unassembled WGS sequence"/>
</dbReference>
<dbReference type="SUPFAM" id="SSF48264">
    <property type="entry name" value="Cytochrome P450"/>
    <property type="match status" value="1"/>
</dbReference>
<organism evidence="12 13">
    <name type="scientific">Cylindrobasidium torrendii FP15055 ss-10</name>
    <dbReference type="NCBI Taxonomy" id="1314674"/>
    <lineage>
        <taxon>Eukaryota</taxon>
        <taxon>Fungi</taxon>
        <taxon>Dikarya</taxon>
        <taxon>Basidiomycota</taxon>
        <taxon>Agaricomycotina</taxon>
        <taxon>Agaricomycetes</taxon>
        <taxon>Agaricomycetidae</taxon>
        <taxon>Agaricales</taxon>
        <taxon>Marasmiineae</taxon>
        <taxon>Physalacriaceae</taxon>
        <taxon>Cylindrobasidium</taxon>
    </lineage>
</organism>
<feature type="chain" id="PRO_5002317070" evidence="11">
    <location>
        <begin position="20"/>
        <end position="502"/>
    </location>
</feature>
<name>A0A0D7B8T3_9AGAR</name>
<evidence type="ECO:0000256" key="11">
    <source>
        <dbReference type="SAM" id="SignalP"/>
    </source>
</evidence>
<comment type="cofactor">
    <cofactor evidence="1 9">
        <name>heme</name>
        <dbReference type="ChEBI" id="CHEBI:30413"/>
    </cofactor>
</comment>
<dbReference type="OrthoDB" id="2789670at2759"/>
<dbReference type="PANTHER" id="PTHR46300">
    <property type="entry name" value="P450, PUTATIVE (EUROFUNG)-RELATED-RELATED"/>
    <property type="match status" value="1"/>
</dbReference>
<comment type="similarity">
    <text evidence="3 10">Belongs to the cytochrome P450 family.</text>
</comment>
<dbReference type="PANTHER" id="PTHR46300:SF7">
    <property type="entry name" value="P450, PUTATIVE (EUROFUNG)-RELATED"/>
    <property type="match status" value="1"/>
</dbReference>
<dbReference type="InterPro" id="IPR002401">
    <property type="entry name" value="Cyt_P450_E_grp-I"/>
</dbReference>
<dbReference type="GO" id="GO:0005506">
    <property type="term" value="F:iron ion binding"/>
    <property type="evidence" value="ECO:0007669"/>
    <property type="project" value="InterPro"/>
</dbReference>
<keyword evidence="4 9" id="KW-0349">Heme</keyword>
<feature type="signal peptide" evidence="11">
    <location>
        <begin position="1"/>
        <end position="19"/>
    </location>
</feature>
<evidence type="ECO:0000256" key="2">
    <source>
        <dbReference type="ARBA" id="ARBA00005179"/>
    </source>
</evidence>
<evidence type="ECO:0000313" key="13">
    <source>
        <dbReference type="Proteomes" id="UP000054007"/>
    </source>
</evidence>
<dbReference type="GO" id="GO:0016705">
    <property type="term" value="F:oxidoreductase activity, acting on paired donors, with incorporation or reduction of molecular oxygen"/>
    <property type="evidence" value="ECO:0007669"/>
    <property type="project" value="InterPro"/>
</dbReference>
<evidence type="ECO:0000256" key="9">
    <source>
        <dbReference type="PIRSR" id="PIRSR602401-1"/>
    </source>
</evidence>
<keyword evidence="13" id="KW-1185">Reference proteome</keyword>
<evidence type="ECO:0000313" key="12">
    <source>
        <dbReference type="EMBL" id="KIY66978.1"/>
    </source>
</evidence>
<evidence type="ECO:0000256" key="3">
    <source>
        <dbReference type="ARBA" id="ARBA00010617"/>
    </source>
</evidence>
<evidence type="ECO:0000256" key="1">
    <source>
        <dbReference type="ARBA" id="ARBA00001971"/>
    </source>
</evidence>
<dbReference type="PRINTS" id="PR00385">
    <property type="entry name" value="P450"/>
</dbReference>
<dbReference type="InterPro" id="IPR050364">
    <property type="entry name" value="Cytochrome_P450_fung"/>
</dbReference>
<keyword evidence="11" id="KW-0732">Signal</keyword>
<dbReference type="Pfam" id="PF00067">
    <property type="entry name" value="p450"/>
    <property type="match status" value="1"/>
</dbReference>
<protein>
    <submittedName>
        <fullName evidence="12">Cytochrome P450</fullName>
    </submittedName>
</protein>
<evidence type="ECO:0000256" key="10">
    <source>
        <dbReference type="RuleBase" id="RU000461"/>
    </source>
</evidence>
<dbReference type="GO" id="GO:0020037">
    <property type="term" value="F:heme binding"/>
    <property type="evidence" value="ECO:0007669"/>
    <property type="project" value="InterPro"/>
</dbReference>
<dbReference type="CDD" id="cd11065">
    <property type="entry name" value="CYP64-like"/>
    <property type="match status" value="1"/>
</dbReference>
<dbReference type="GO" id="GO:0004497">
    <property type="term" value="F:monooxygenase activity"/>
    <property type="evidence" value="ECO:0007669"/>
    <property type="project" value="UniProtKB-KW"/>
</dbReference>
<dbReference type="STRING" id="1314674.A0A0D7B8T3"/>
<gene>
    <name evidence="12" type="ORF">CYLTODRAFT_422921</name>
</gene>
<evidence type="ECO:0000256" key="6">
    <source>
        <dbReference type="ARBA" id="ARBA00023002"/>
    </source>
</evidence>
<accession>A0A0D7B8T3</accession>
<dbReference type="AlphaFoldDB" id="A0A0D7B8T3"/>
<dbReference type="InterPro" id="IPR017972">
    <property type="entry name" value="Cyt_P450_CS"/>
</dbReference>
<keyword evidence="6 10" id="KW-0560">Oxidoreductase</keyword>
<dbReference type="Gene3D" id="1.10.630.10">
    <property type="entry name" value="Cytochrome P450"/>
    <property type="match status" value="1"/>
</dbReference>
<evidence type="ECO:0000256" key="7">
    <source>
        <dbReference type="ARBA" id="ARBA00023004"/>
    </source>
</evidence>
<dbReference type="InterPro" id="IPR036396">
    <property type="entry name" value="Cyt_P450_sf"/>
</dbReference>
<dbReference type="PROSITE" id="PS00086">
    <property type="entry name" value="CYTOCHROME_P450"/>
    <property type="match status" value="1"/>
</dbReference>
<comment type="pathway">
    <text evidence="2">Secondary metabolite biosynthesis.</text>
</comment>